<gene>
    <name evidence="1" type="ORF">CPELLU_LOCUS13062</name>
</gene>
<comment type="caution">
    <text evidence="1">The sequence shown here is derived from an EMBL/GenBank/DDBJ whole genome shotgun (WGS) entry which is preliminary data.</text>
</comment>
<name>A0A9N9NE31_9GLOM</name>
<proteinExistence type="predicted"/>
<evidence type="ECO:0000313" key="1">
    <source>
        <dbReference type="EMBL" id="CAG8723949.1"/>
    </source>
</evidence>
<dbReference type="AlphaFoldDB" id="A0A9N9NE31"/>
<dbReference type="EMBL" id="CAJVQA010013390">
    <property type="protein sequence ID" value="CAG8723949.1"/>
    <property type="molecule type" value="Genomic_DNA"/>
</dbReference>
<protein>
    <submittedName>
        <fullName evidence="1">8433_t:CDS:1</fullName>
    </submittedName>
</protein>
<dbReference type="Proteomes" id="UP000789759">
    <property type="component" value="Unassembled WGS sequence"/>
</dbReference>
<organism evidence="1 2">
    <name type="scientific">Cetraspora pellucida</name>
    <dbReference type="NCBI Taxonomy" id="1433469"/>
    <lineage>
        <taxon>Eukaryota</taxon>
        <taxon>Fungi</taxon>
        <taxon>Fungi incertae sedis</taxon>
        <taxon>Mucoromycota</taxon>
        <taxon>Glomeromycotina</taxon>
        <taxon>Glomeromycetes</taxon>
        <taxon>Diversisporales</taxon>
        <taxon>Gigasporaceae</taxon>
        <taxon>Cetraspora</taxon>
    </lineage>
</organism>
<feature type="non-terminal residue" evidence="1">
    <location>
        <position position="54"/>
    </location>
</feature>
<keyword evidence="2" id="KW-1185">Reference proteome</keyword>
<reference evidence="1" key="1">
    <citation type="submission" date="2021-06" db="EMBL/GenBank/DDBJ databases">
        <authorList>
            <person name="Kallberg Y."/>
            <person name="Tangrot J."/>
            <person name="Rosling A."/>
        </authorList>
    </citation>
    <scope>NUCLEOTIDE SEQUENCE</scope>
    <source>
        <strain evidence="1">FL966</strain>
    </source>
</reference>
<evidence type="ECO:0000313" key="2">
    <source>
        <dbReference type="Proteomes" id="UP000789759"/>
    </source>
</evidence>
<sequence length="54" mass="6401">MFNENFPQPIDIDIDDILKTNKKDEDYKKTCQDLSYFLGCCLSDDIKDEKIAFY</sequence>
<accession>A0A9N9NE31</accession>